<evidence type="ECO:0000256" key="2">
    <source>
        <dbReference type="SAM" id="MobiDB-lite"/>
    </source>
</evidence>
<dbReference type="InterPro" id="IPR018618">
    <property type="entry name" value="GID4/10-like"/>
</dbReference>
<dbReference type="GO" id="GO:0034657">
    <property type="term" value="C:GID complex"/>
    <property type="evidence" value="ECO:0007669"/>
    <property type="project" value="TreeGrafter"/>
</dbReference>
<dbReference type="Pfam" id="PF09783">
    <property type="entry name" value="Vac_ImportDeg"/>
    <property type="match status" value="1"/>
</dbReference>
<dbReference type="PANTHER" id="PTHR14534">
    <property type="entry name" value="VACUOLAR IMPORT AND DEGRADATION PROTEIN 24"/>
    <property type="match status" value="1"/>
</dbReference>
<sequence length="236" mass="26526">MEAVNVPLADTPVVTFWEGEIVDAKNYTFFTGKWEASPEDDIRHWSKFPSFTPLLSQIETDGGKSVDFSNYAYIFMRWKEQYFVNVGVDCGLTIAGFYYVCFSCSDGSISGYYYDPNSSPFQKLELKCTNEKDSGFTFSSYELQTTLAHLVKLTFIHTRMGGQWNRRCIHFLALLFTLPRTGFFWLPFGVRGDPIGLTGGARGEGQMEPNPRALGGADQARNGLYPKVGNPEGTNF</sequence>
<feature type="region of interest" description="Disordered" evidence="2">
    <location>
        <begin position="200"/>
        <end position="236"/>
    </location>
</feature>
<proteinExistence type="inferred from homology"/>
<protein>
    <recommendedName>
        <fullName evidence="5">Glucose-induced degradation protein 4 homolog</fullName>
    </recommendedName>
</protein>
<dbReference type="Proteomes" id="UP000026961">
    <property type="component" value="Chromosome 1"/>
</dbReference>
<dbReference type="GO" id="GO:0045721">
    <property type="term" value="P:negative regulation of gluconeogenesis"/>
    <property type="evidence" value="ECO:0007669"/>
    <property type="project" value="TreeGrafter"/>
</dbReference>
<dbReference type="eggNOG" id="KOG4635">
    <property type="taxonomic scope" value="Eukaryota"/>
</dbReference>
<dbReference type="STRING" id="40148.A0A0D9Y351"/>
<name>A0A0D9Y351_9ORYZ</name>
<evidence type="ECO:0000313" key="3">
    <source>
        <dbReference type="EnsemblPlants" id="OGLUM01G03080.1"/>
    </source>
</evidence>
<dbReference type="GO" id="GO:0006623">
    <property type="term" value="P:protein targeting to vacuole"/>
    <property type="evidence" value="ECO:0007669"/>
    <property type="project" value="TreeGrafter"/>
</dbReference>
<dbReference type="Gramene" id="OGLUM01G03080.1">
    <property type="protein sequence ID" value="OGLUM01G03080.1"/>
    <property type="gene ID" value="OGLUM01G03080"/>
</dbReference>
<dbReference type="GO" id="GO:0005773">
    <property type="term" value="C:vacuole"/>
    <property type="evidence" value="ECO:0007669"/>
    <property type="project" value="GOC"/>
</dbReference>
<dbReference type="EnsemblPlants" id="OGLUM01G03080.1">
    <property type="protein sequence ID" value="OGLUM01G03080.1"/>
    <property type="gene ID" value="OGLUM01G03080"/>
</dbReference>
<accession>A0A0D9Y351</accession>
<evidence type="ECO:0000256" key="1">
    <source>
        <dbReference type="ARBA" id="ARBA00061469"/>
    </source>
</evidence>
<evidence type="ECO:0008006" key="5">
    <source>
        <dbReference type="Google" id="ProtNLM"/>
    </source>
</evidence>
<evidence type="ECO:0000313" key="4">
    <source>
        <dbReference type="Proteomes" id="UP000026961"/>
    </source>
</evidence>
<dbReference type="GO" id="GO:0007039">
    <property type="term" value="P:protein catabolic process in the vacuole"/>
    <property type="evidence" value="ECO:0007669"/>
    <property type="project" value="TreeGrafter"/>
</dbReference>
<reference evidence="3" key="1">
    <citation type="submission" date="2013-08" db="EMBL/GenBank/DDBJ databases">
        <title>Oryza genome evolution.</title>
        <authorList>
            <person name="Wing R.A."/>
            <person name="Panaud O."/>
            <person name="Oliveira A.C."/>
        </authorList>
    </citation>
    <scope>NUCLEOTIDE SEQUENCE</scope>
</reference>
<comment type="similarity">
    <text evidence="1">Belongs to the GID4/VID24 family.</text>
</comment>
<reference evidence="3" key="3">
    <citation type="submission" date="2018-05" db="EMBL/GenBank/DDBJ databases">
        <title>OgluRS3 (Oryza glumaepatula Reference Sequence Version 3).</title>
        <authorList>
            <person name="Zhang J."/>
            <person name="Kudrna D."/>
            <person name="Lee S."/>
            <person name="Talag J."/>
            <person name="Welchert J."/>
            <person name="Wing R.A."/>
        </authorList>
    </citation>
    <scope>NUCLEOTIDE SEQUENCE [LARGE SCALE GENOMIC DNA]</scope>
</reference>
<keyword evidence="4" id="KW-1185">Reference proteome</keyword>
<organism evidence="3">
    <name type="scientific">Oryza glumipatula</name>
    <dbReference type="NCBI Taxonomy" id="40148"/>
    <lineage>
        <taxon>Eukaryota</taxon>
        <taxon>Viridiplantae</taxon>
        <taxon>Streptophyta</taxon>
        <taxon>Embryophyta</taxon>
        <taxon>Tracheophyta</taxon>
        <taxon>Spermatophyta</taxon>
        <taxon>Magnoliopsida</taxon>
        <taxon>Liliopsida</taxon>
        <taxon>Poales</taxon>
        <taxon>Poaceae</taxon>
        <taxon>BOP clade</taxon>
        <taxon>Oryzoideae</taxon>
        <taxon>Oryzeae</taxon>
        <taxon>Oryzinae</taxon>
        <taxon>Oryza</taxon>
    </lineage>
</organism>
<dbReference type="HOGENOM" id="CLU_1176977_0_0_1"/>
<dbReference type="PANTHER" id="PTHR14534:SF3">
    <property type="entry name" value="GID COMPLEX SUBUNIT 4 HOMOLOG"/>
    <property type="match status" value="1"/>
</dbReference>
<dbReference type="GO" id="GO:0043161">
    <property type="term" value="P:proteasome-mediated ubiquitin-dependent protein catabolic process"/>
    <property type="evidence" value="ECO:0007669"/>
    <property type="project" value="TreeGrafter"/>
</dbReference>
<reference evidence="3" key="2">
    <citation type="submission" date="2015-04" db="UniProtKB">
        <authorList>
            <consortium name="EnsemblPlants"/>
        </authorList>
    </citation>
    <scope>IDENTIFICATION</scope>
</reference>
<dbReference type="AlphaFoldDB" id="A0A0D9Y351"/>